<proteinExistence type="predicted"/>
<name>L9WSF0_9EURY</name>
<dbReference type="OrthoDB" id="204566at2157"/>
<dbReference type="PROSITE" id="PS51318">
    <property type="entry name" value="TAT"/>
    <property type="match status" value="1"/>
</dbReference>
<evidence type="ECO:0000313" key="1">
    <source>
        <dbReference type="EMBL" id="ELY52357.1"/>
    </source>
</evidence>
<evidence type="ECO:0000313" key="2">
    <source>
        <dbReference type="Proteomes" id="UP000011531"/>
    </source>
</evidence>
<organism evidence="1 2">
    <name type="scientific">Natronococcus jeotgali DSM 18795</name>
    <dbReference type="NCBI Taxonomy" id="1227498"/>
    <lineage>
        <taxon>Archaea</taxon>
        <taxon>Methanobacteriati</taxon>
        <taxon>Methanobacteriota</taxon>
        <taxon>Stenosarchaea group</taxon>
        <taxon>Halobacteria</taxon>
        <taxon>Halobacteriales</taxon>
        <taxon>Natrialbaceae</taxon>
        <taxon>Natronococcus</taxon>
    </lineage>
</organism>
<dbReference type="EMBL" id="AOIA01000158">
    <property type="protein sequence ID" value="ELY52357.1"/>
    <property type="molecule type" value="Genomic_DNA"/>
</dbReference>
<protein>
    <submittedName>
        <fullName evidence="1">Uncharacterized protein</fullName>
    </submittedName>
</protein>
<dbReference type="InterPro" id="IPR006311">
    <property type="entry name" value="TAT_signal"/>
</dbReference>
<accession>L9WSF0</accession>
<dbReference type="RefSeq" id="WP_008426566.1">
    <property type="nucleotide sequence ID" value="NZ_AOIA01000158.1"/>
</dbReference>
<keyword evidence="2" id="KW-1185">Reference proteome</keyword>
<dbReference type="AlphaFoldDB" id="L9WSF0"/>
<gene>
    <name evidence="1" type="ORF">C492_19534</name>
</gene>
<comment type="caution">
    <text evidence="1">The sequence shown here is derived from an EMBL/GenBank/DDBJ whole genome shotgun (WGS) entry which is preliminary data.</text>
</comment>
<reference evidence="1 2" key="1">
    <citation type="journal article" date="2014" name="PLoS Genet.">
        <title>Phylogenetically driven sequencing of extremely halophilic archaea reveals strategies for static and dynamic osmo-response.</title>
        <authorList>
            <person name="Becker E.A."/>
            <person name="Seitzer P.M."/>
            <person name="Tritt A."/>
            <person name="Larsen D."/>
            <person name="Krusor M."/>
            <person name="Yao A.I."/>
            <person name="Wu D."/>
            <person name="Madern D."/>
            <person name="Eisen J.A."/>
            <person name="Darling A.E."/>
            <person name="Facciotti M.T."/>
        </authorList>
    </citation>
    <scope>NUCLEOTIDE SEQUENCE [LARGE SCALE GENOMIC DNA]</scope>
    <source>
        <strain evidence="1 2">DSM 18795</strain>
    </source>
</reference>
<dbReference type="Proteomes" id="UP000011531">
    <property type="component" value="Unassembled WGS sequence"/>
</dbReference>
<sequence>MSSYSRRRLLGASASGGGTFLAGGYAWNRYRRRDHLRFRPLEAVNESTAVVTLELVVDGNGIEAERTVRLEPAGGDARSRLPGRWTETPTTWTVRAEYGEETLEIGASTITERLADANWGADCAHVTIAVTAIGGLDARIRSC</sequence>